<name>A0A507C418_9FUNG</name>
<comment type="caution">
    <text evidence="3">The sequence shown here is derived from an EMBL/GenBank/DDBJ whole genome shotgun (WGS) entry which is preliminary data.</text>
</comment>
<dbReference type="GO" id="GO:0005829">
    <property type="term" value="C:cytosol"/>
    <property type="evidence" value="ECO:0007669"/>
    <property type="project" value="TreeGrafter"/>
</dbReference>
<protein>
    <recommendedName>
        <fullName evidence="2">VPS9 domain-containing protein</fullName>
    </recommendedName>
</protein>
<dbReference type="AlphaFoldDB" id="A0A507C418"/>
<dbReference type="RefSeq" id="XP_031023506.1">
    <property type="nucleotide sequence ID" value="XM_031170532.1"/>
</dbReference>
<dbReference type="OrthoDB" id="2107501at2759"/>
<keyword evidence="4" id="KW-1185">Reference proteome</keyword>
<dbReference type="GO" id="GO:0030139">
    <property type="term" value="C:endocytic vesicle"/>
    <property type="evidence" value="ECO:0007669"/>
    <property type="project" value="TreeGrafter"/>
</dbReference>
<gene>
    <name evidence="3" type="ORF">SmJEL517_g04604</name>
</gene>
<dbReference type="Pfam" id="PF02204">
    <property type="entry name" value="VPS9"/>
    <property type="match status" value="1"/>
</dbReference>
<dbReference type="Proteomes" id="UP000319731">
    <property type="component" value="Unassembled WGS sequence"/>
</dbReference>
<dbReference type="Gene3D" id="1.20.1050.80">
    <property type="entry name" value="VPS9 domain"/>
    <property type="match status" value="1"/>
</dbReference>
<accession>A0A507C418</accession>
<dbReference type="PANTHER" id="PTHR23101:SF25">
    <property type="entry name" value="GTPASE-ACTIVATING PROTEIN AND VPS9 DOMAIN-CONTAINING PROTEIN 1"/>
    <property type="match status" value="1"/>
</dbReference>
<feature type="region of interest" description="Disordered" evidence="1">
    <location>
        <begin position="592"/>
        <end position="626"/>
    </location>
</feature>
<evidence type="ECO:0000313" key="4">
    <source>
        <dbReference type="Proteomes" id="UP000319731"/>
    </source>
</evidence>
<sequence length="626" mass="69326">MAFTFPQLSEIELSSHPMLKTLLKDNAIYQSVRALLRSKRALVMLPVKEACPTTISRLFIEAHAFLVNAKNTHQLVSLAGLKATIVGSNIVFTGRTDVNMFNLSTNATDLASLFEHFLPEASIDINTVPHVVPISENRYLHALEDNEFIEVILMKRSITEDDGKPPGKQTIKQSPLQQPSYSILPSFLSRDIVSRNGDVALGLEDLPAPQDAETTYFLDTVKTPSFTSIQLETSKFLLEMEKSNKQGFTSSSLELLIRLFFERMNRSLSESAIFAAFRDHDEDGVRRMMSGLSTYVLTRCHDLNYESVLSDTGRSDDEVFARRVSVLNVIGFDLEELGLVVHNRAALKDLVKAAGIELTRFERARCPQQKLSAVVRAHRCIAEAIPLLDIHEMDDDPLNIQQRKSNADDMLPVFIYVLHRVNIPHLKTNQRYVLHFCPPINMAGDASYCWTNFCAAISFLESFDLRELGLDAEILAGLTIEPKQLWDPLARSPYREPRPQQHPSSTTTANTSPSASSVAPQSSNYSSMITNGVSGVVNGVVGAGLGVLDVGSSVASNLWPFSVRRVPSTMAIGSSSSTYAKEALKESPLVTMTTTEGSVDTDGLPYSPTRRREMRLAEGKSDKQQL</sequence>
<feature type="region of interest" description="Disordered" evidence="1">
    <location>
        <begin position="490"/>
        <end position="523"/>
    </location>
</feature>
<proteinExistence type="predicted"/>
<dbReference type="InterPro" id="IPR003123">
    <property type="entry name" value="VPS9"/>
</dbReference>
<dbReference type="SUPFAM" id="SSF109993">
    <property type="entry name" value="VPS9 domain"/>
    <property type="match status" value="1"/>
</dbReference>
<dbReference type="PROSITE" id="PS51205">
    <property type="entry name" value="VPS9"/>
    <property type="match status" value="1"/>
</dbReference>
<reference evidence="3 4" key="1">
    <citation type="journal article" date="2019" name="Sci. Rep.">
        <title>Comparative genomics of chytrid fungi reveal insights into the obligate biotrophic and pathogenic lifestyle of Synchytrium endobioticum.</title>
        <authorList>
            <person name="van de Vossenberg B.T.L.H."/>
            <person name="Warris S."/>
            <person name="Nguyen H.D.T."/>
            <person name="van Gent-Pelzer M.P.E."/>
            <person name="Joly D.L."/>
            <person name="van de Geest H.C."/>
            <person name="Bonants P.J.M."/>
            <person name="Smith D.S."/>
            <person name="Levesque C.A."/>
            <person name="van der Lee T.A.J."/>
        </authorList>
    </citation>
    <scope>NUCLEOTIDE SEQUENCE [LARGE SCALE GENOMIC DNA]</scope>
    <source>
        <strain evidence="3 4">JEL517</strain>
    </source>
</reference>
<evidence type="ECO:0000313" key="3">
    <source>
        <dbReference type="EMBL" id="TPX32263.1"/>
    </source>
</evidence>
<dbReference type="InterPro" id="IPR037191">
    <property type="entry name" value="VPS9_dom_sf"/>
</dbReference>
<feature type="domain" description="VPS9" evidence="2">
    <location>
        <begin position="314"/>
        <end position="469"/>
    </location>
</feature>
<dbReference type="EMBL" id="QEAO01000032">
    <property type="protein sequence ID" value="TPX32263.1"/>
    <property type="molecule type" value="Genomic_DNA"/>
</dbReference>
<dbReference type="GeneID" id="42005829"/>
<dbReference type="InterPro" id="IPR045046">
    <property type="entry name" value="Vps9-like"/>
</dbReference>
<dbReference type="SMART" id="SM00167">
    <property type="entry name" value="VPS9"/>
    <property type="match status" value="1"/>
</dbReference>
<evidence type="ECO:0000259" key="2">
    <source>
        <dbReference type="PROSITE" id="PS51205"/>
    </source>
</evidence>
<evidence type="ECO:0000256" key="1">
    <source>
        <dbReference type="SAM" id="MobiDB-lite"/>
    </source>
</evidence>
<dbReference type="GO" id="GO:0016192">
    <property type="term" value="P:vesicle-mediated transport"/>
    <property type="evidence" value="ECO:0007669"/>
    <property type="project" value="InterPro"/>
</dbReference>
<dbReference type="STRING" id="1806994.A0A507C418"/>
<feature type="compositionally biased region" description="Basic and acidic residues" evidence="1">
    <location>
        <begin position="610"/>
        <end position="626"/>
    </location>
</feature>
<dbReference type="PANTHER" id="PTHR23101">
    <property type="entry name" value="RAB GDP/GTP EXCHANGE FACTOR"/>
    <property type="match status" value="1"/>
</dbReference>
<dbReference type="GO" id="GO:0005085">
    <property type="term" value="F:guanyl-nucleotide exchange factor activity"/>
    <property type="evidence" value="ECO:0007669"/>
    <property type="project" value="InterPro"/>
</dbReference>
<dbReference type="GO" id="GO:0031267">
    <property type="term" value="F:small GTPase binding"/>
    <property type="evidence" value="ECO:0007669"/>
    <property type="project" value="TreeGrafter"/>
</dbReference>
<feature type="compositionally biased region" description="Low complexity" evidence="1">
    <location>
        <begin position="503"/>
        <end position="523"/>
    </location>
</feature>
<organism evidence="3 4">
    <name type="scientific">Synchytrium microbalum</name>
    <dbReference type="NCBI Taxonomy" id="1806994"/>
    <lineage>
        <taxon>Eukaryota</taxon>
        <taxon>Fungi</taxon>
        <taxon>Fungi incertae sedis</taxon>
        <taxon>Chytridiomycota</taxon>
        <taxon>Chytridiomycota incertae sedis</taxon>
        <taxon>Chytridiomycetes</taxon>
        <taxon>Synchytriales</taxon>
        <taxon>Synchytriaceae</taxon>
        <taxon>Synchytrium</taxon>
    </lineage>
</organism>